<evidence type="ECO:0000313" key="12">
    <source>
        <dbReference type="RefSeq" id="XP_052108773.1"/>
    </source>
</evidence>
<dbReference type="RefSeq" id="XP_052108773.1">
    <property type="nucleotide sequence ID" value="XM_052252813.1"/>
</dbReference>
<dbReference type="GeneID" id="107461484"/>
<evidence type="ECO:0000256" key="7">
    <source>
        <dbReference type="RuleBase" id="RU000383"/>
    </source>
</evidence>
<dbReference type="Pfam" id="PF00134">
    <property type="entry name" value="Cyclin_N"/>
    <property type="match status" value="1"/>
</dbReference>
<evidence type="ECO:0000259" key="10">
    <source>
        <dbReference type="SMART" id="SM01332"/>
    </source>
</evidence>
<dbReference type="SMART" id="SM01332">
    <property type="entry name" value="Cyclin_C"/>
    <property type="match status" value="1"/>
</dbReference>
<feature type="compositionally biased region" description="Basic residues" evidence="8">
    <location>
        <begin position="1"/>
        <end position="13"/>
    </location>
</feature>
<evidence type="ECO:0000256" key="8">
    <source>
        <dbReference type="SAM" id="MobiDB-lite"/>
    </source>
</evidence>
<dbReference type="PIRSF" id="PIRSF001771">
    <property type="entry name" value="Cyclin_A_B_D_E"/>
    <property type="match status" value="1"/>
</dbReference>
<keyword evidence="3" id="KW-0132">Cell division</keyword>
<feature type="domain" description="Cyclin C-terminal" evidence="10">
    <location>
        <begin position="275"/>
        <end position="393"/>
    </location>
</feature>
<feature type="region of interest" description="Disordered" evidence="8">
    <location>
        <begin position="1"/>
        <end position="20"/>
    </location>
</feature>
<reference evidence="12" key="2">
    <citation type="submission" date="2025-08" db="UniProtKB">
        <authorList>
            <consortium name="RefSeq"/>
        </authorList>
    </citation>
    <scope>IDENTIFICATION</scope>
    <source>
        <tissue evidence="12">Whole plant</tissue>
    </source>
</reference>
<evidence type="ECO:0000256" key="3">
    <source>
        <dbReference type="ARBA" id="ARBA00022618"/>
    </source>
</evidence>
<evidence type="ECO:0000313" key="11">
    <source>
        <dbReference type="Proteomes" id="UP000515211"/>
    </source>
</evidence>
<dbReference type="Proteomes" id="UP000515211">
    <property type="component" value="Chromosome 8"/>
</dbReference>
<organism evidence="11 12">
    <name type="scientific">Arachis duranensis</name>
    <name type="common">Wild peanut</name>
    <dbReference type="NCBI Taxonomy" id="130453"/>
    <lineage>
        <taxon>Eukaryota</taxon>
        <taxon>Viridiplantae</taxon>
        <taxon>Streptophyta</taxon>
        <taxon>Embryophyta</taxon>
        <taxon>Tracheophyta</taxon>
        <taxon>Spermatophyta</taxon>
        <taxon>Magnoliopsida</taxon>
        <taxon>eudicotyledons</taxon>
        <taxon>Gunneridae</taxon>
        <taxon>Pentapetalae</taxon>
        <taxon>rosids</taxon>
        <taxon>fabids</taxon>
        <taxon>Fabales</taxon>
        <taxon>Fabaceae</taxon>
        <taxon>Papilionoideae</taxon>
        <taxon>50 kb inversion clade</taxon>
        <taxon>dalbergioids sensu lato</taxon>
        <taxon>Dalbergieae</taxon>
        <taxon>Pterocarpus clade</taxon>
        <taxon>Arachis</taxon>
    </lineage>
</organism>
<dbReference type="InterPro" id="IPR039361">
    <property type="entry name" value="Cyclin"/>
</dbReference>
<evidence type="ECO:0000256" key="5">
    <source>
        <dbReference type="ARBA" id="ARBA00023306"/>
    </source>
</evidence>
<evidence type="ECO:0000256" key="4">
    <source>
        <dbReference type="ARBA" id="ARBA00023127"/>
    </source>
</evidence>
<keyword evidence="5" id="KW-0131">Cell cycle</keyword>
<accession>A0A9C6TH01</accession>
<keyword evidence="11" id="KW-1185">Reference proteome</keyword>
<evidence type="ECO:0000256" key="2">
    <source>
        <dbReference type="ARBA" id="ARBA00011177"/>
    </source>
</evidence>
<proteinExistence type="inferred from homology"/>
<dbReference type="InterPro" id="IPR036915">
    <property type="entry name" value="Cyclin-like_sf"/>
</dbReference>
<dbReference type="FunFam" id="1.10.472.10:FF:000001">
    <property type="entry name" value="G2/mitotic-specific cyclin"/>
    <property type="match status" value="1"/>
</dbReference>
<comment type="subunit">
    <text evidence="2">Interacts with the CDC2 protein kinase to form a serine/threonine kinase holoenzyme complex also known as maturation promoting factor (MPF). The cyclin subunit imparts substrate specificity to the complex.</text>
</comment>
<sequence length="403" mass="46113">MENNRTRGKGKGKAKTEERRLGNRRILGDIGNLEGLKTTDGKHISRPITRNLYAKLLANSQSTANFVQLELDSTASVHKKHDLEESGEHDNERKFKKRSCRKVMTLTAEITAQSKAAREVLSKPDEQHVDINADNGNIDLAVAEYLDDLYIFYKLTEDESRISDYMNSQNEINEKMRSITVDWLIDVHWRFNLMPETLYLTINIIDRYLSLTVIPKAELQLVGICSMLLACKYEEIVTPKVKVFAKLTDDAYTNKQIVDMENAILEKLEWYLTVPTPYMFLDQFIRVPEQPDIELKNMVFFLAELGLMHYQIVLHCPSLIAAATVLAARYALNRNPFWTEILKLRTGYVAEQIMECSKMLIRFQSSAADSKLDTVIQKFSSPERGAVALLPPPDPKHQVNNLT</sequence>
<protein>
    <recommendedName>
        <fullName evidence="6">B-like cyclin</fullName>
    </recommendedName>
</protein>
<evidence type="ECO:0000259" key="9">
    <source>
        <dbReference type="SMART" id="SM00385"/>
    </source>
</evidence>
<dbReference type="PANTHER" id="PTHR10177">
    <property type="entry name" value="CYCLINS"/>
    <property type="match status" value="1"/>
</dbReference>
<feature type="compositionally biased region" description="Basic and acidic residues" evidence="8">
    <location>
        <begin position="81"/>
        <end position="93"/>
    </location>
</feature>
<dbReference type="Pfam" id="PF02984">
    <property type="entry name" value="Cyclin_C"/>
    <property type="match status" value="1"/>
</dbReference>
<dbReference type="Gene3D" id="1.10.472.10">
    <property type="entry name" value="Cyclin-like"/>
    <property type="match status" value="2"/>
</dbReference>
<name>A0A9C6TH01_ARADU</name>
<evidence type="ECO:0000256" key="1">
    <source>
        <dbReference type="ARBA" id="ARBA00006955"/>
    </source>
</evidence>
<dbReference type="GO" id="GO:0051301">
    <property type="term" value="P:cell division"/>
    <property type="evidence" value="ECO:0007669"/>
    <property type="project" value="UniProtKB-KW"/>
</dbReference>
<dbReference type="InterPro" id="IPR013763">
    <property type="entry name" value="Cyclin-like_dom"/>
</dbReference>
<feature type="region of interest" description="Disordered" evidence="8">
    <location>
        <begin position="77"/>
        <end position="96"/>
    </location>
</feature>
<dbReference type="KEGG" id="adu:107461484"/>
<dbReference type="InterPro" id="IPR006671">
    <property type="entry name" value="Cyclin_N"/>
</dbReference>
<reference evidence="11" key="1">
    <citation type="journal article" date="2016" name="Nat. Genet.">
        <title>The genome sequences of Arachis duranensis and Arachis ipaensis, the diploid ancestors of cultivated peanut.</title>
        <authorList>
            <person name="Bertioli D.J."/>
            <person name="Cannon S.B."/>
            <person name="Froenicke L."/>
            <person name="Huang G."/>
            <person name="Farmer A.D."/>
            <person name="Cannon E.K."/>
            <person name="Liu X."/>
            <person name="Gao D."/>
            <person name="Clevenger J."/>
            <person name="Dash S."/>
            <person name="Ren L."/>
            <person name="Moretzsohn M.C."/>
            <person name="Shirasawa K."/>
            <person name="Huang W."/>
            <person name="Vidigal B."/>
            <person name="Abernathy B."/>
            <person name="Chu Y."/>
            <person name="Niederhuth C.E."/>
            <person name="Umale P."/>
            <person name="Araujo A.C."/>
            <person name="Kozik A."/>
            <person name="Kim K.D."/>
            <person name="Burow M.D."/>
            <person name="Varshney R.K."/>
            <person name="Wang X."/>
            <person name="Zhang X."/>
            <person name="Barkley N."/>
            <person name="Guimaraes P.M."/>
            <person name="Isobe S."/>
            <person name="Guo B."/>
            <person name="Liao B."/>
            <person name="Stalker H.T."/>
            <person name="Schmitz R.J."/>
            <person name="Scheffler B.E."/>
            <person name="Leal-Bertioli S.C."/>
            <person name="Xun X."/>
            <person name="Jackson S.A."/>
            <person name="Michelmore R."/>
            <person name="Ozias-Akins P."/>
        </authorList>
    </citation>
    <scope>NUCLEOTIDE SEQUENCE [LARGE SCALE GENOMIC DNA]</scope>
    <source>
        <strain evidence="11">cv. V14167</strain>
    </source>
</reference>
<dbReference type="InterPro" id="IPR004367">
    <property type="entry name" value="Cyclin_C-dom"/>
</dbReference>
<keyword evidence="4 7" id="KW-0195">Cyclin</keyword>
<dbReference type="GO" id="GO:0016538">
    <property type="term" value="F:cyclin-dependent protein serine/threonine kinase regulator activity"/>
    <property type="evidence" value="ECO:0007669"/>
    <property type="project" value="InterPro"/>
</dbReference>
<gene>
    <name evidence="12" type="primary">LOC107461484</name>
</gene>
<comment type="similarity">
    <text evidence="1">Belongs to the cyclin family. Cyclin AB subfamily.</text>
</comment>
<feature type="domain" description="Cyclin-like" evidence="9">
    <location>
        <begin position="182"/>
        <end position="266"/>
    </location>
</feature>
<dbReference type="AlphaFoldDB" id="A0A9C6TH01"/>
<feature type="domain" description="Cyclin-like" evidence="9">
    <location>
        <begin position="279"/>
        <end position="362"/>
    </location>
</feature>
<dbReference type="SMART" id="SM00385">
    <property type="entry name" value="CYCLIN"/>
    <property type="match status" value="2"/>
</dbReference>
<dbReference type="GO" id="GO:0044772">
    <property type="term" value="P:mitotic cell cycle phase transition"/>
    <property type="evidence" value="ECO:0007669"/>
    <property type="project" value="InterPro"/>
</dbReference>
<dbReference type="SUPFAM" id="SSF47954">
    <property type="entry name" value="Cyclin-like"/>
    <property type="match status" value="2"/>
</dbReference>
<dbReference type="InterPro" id="IPR046965">
    <property type="entry name" value="Cyclin_A/B-like"/>
</dbReference>
<evidence type="ECO:0000256" key="6">
    <source>
        <dbReference type="ARBA" id="ARBA00032263"/>
    </source>
</evidence>